<reference evidence="4 5" key="1">
    <citation type="journal article" date="2020" name="Microb. Ecol.">
        <title>Ecogenomics of the Marine Benthic Filamentous Cyanobacterium Adonisia.</title>
        <authorList>
            <person name="Walter J.M."/>
            <person name="Coutinho F.H."/>
            <person name="Leomil L."/>
            <person name="Hargreaves P.I."/>
            <person name="Campeao M.E."/>
            <person name="Vieira V.V."/>
            <person name="Silva B.S."/>
            <person name="Fistarol G.O."/>
            <person name="Salomon P.S."/>
            <person name="Sawabe T."/>
            <person name="Mino S."/>
            <person name="Hosokawa M."/>
            <person name="Miyashita H."/>
            <person name="Maruyama F."/>
            <person name="van Verk M.C."/>
            <person name="Dutilh B.E."/>
            <person name="Thompson C.C."/>
            <person name="Thompson F.L."/>
        </authorList>
    </citation>
    <scope>NUCLEOTIDE SEQUENCE [LARGE SCALE GENOMIC DNA]</scope>
    <source>
        <strain evidence="4 5">CCMR0081</strain>
    </source>
</reference>
<dbReference type="InterPro" id="IPR003362">
    <property type="entry name" value="Bact_transf"/>
</dbReference>
<comment type="caution">
    <text evidence="4">The sequence shown here is derived from an EMBL/GenBank/DDBJ whole genome shotgun (WGS) entry which is preliminary data.</text>
</comment>
<evidence type="ECO:0000256" key="1">
    <source>
        <dbReference type="ARBA" id="ARBA00006464"/>
    </source>
</evidence>
<keyword evidence="5" id="KW-1185">Reference proteome</keyword>
<dbReference type="RefSeq" id="WP_163670894.1">
    <property type="nucleotide sequence ID" value="NZ_QXHD01000004.1"/>
</dbReference>
<comment type="similarity">
    <text evidence="1">Belongs to the bacterial sugar transferase family.</text>
</comment>
<dbReference type="Pfam" id="PF02397">
    <property type="entry name" value="Bac_transf"/>
    <property type="match status" value="1"/>
</dbReference>
<keyword evidence="4" id="KW-0808">Transferase</keyword>
<evidence type="ECO:0000259" key="3">
    <source>
        <dbReference type="Pfam" id="PF02397"/>
    </source>
</evidence>
<evidence type="ECO:0000256" key="2">
    <source>
        <dbReference type="SAM" id="Phobius"/>
    </source>
</evidence>
<dbReference type="Proteomes" id="UP000481033">
    <property type="component" value="Unassembled WGS sequence"/>
</dbReference>
<keyword evidence="2" id="KW-0812">Transmembrane</keyword>
<dbReference type="GO" id="GO:0016780">
    <property type="term" value="F:phosphotransferase activity, for other substituted phosphate groups"/>
    <property type="evidence" value="ECO:0007669"/>
    <property type="project" value="TreeGrafter"/>
</dbReference>
<dbReference type="EMBL" id="QXHD01000004">
    <property type="protein sequence ID" value="NEZ58353.1"/>
    <property type="molecule type" value="Genomic_DNA"/>
</dbReference>
<gene>
    <name evidence="4" type="ORF">DXZ20_22445</name>
</gene>
<sequence>MTTSTVLLKAPIVFQVPPTKRTPSAFENCTLIWEKDALIVKPRSSKLEPEIPALSNKVWLRDCLRRSPVKRVYLDPQLESSKFTAWADICSATKKQVYLRVPLAPDLPQARQPILWRVKRLADWLVASFLCILLSPLMGLLALWVRLDSPGPILFRQWRVGYQGRLFQICKFRSMKTDAEAQHHKVMRNQTGLHKLEKDPRVTGVGRWLRKFSLDELPQLVNVLRGEMSLVGPRPWALYDAVRIEPVLRRRLRALPGMTGMWQVTTRSQGCDLTSVNRMDLDYLRQWTFQEDLKLLLMTVPKVMTGFGAF</sequence>
<keyword evidence="2" id="KW-1133">Transmembrane helix</keyword>
<evidence type="ECO:0000313" key="4">
    <source>
        <dbReference type="EMBL" id="NEZ58353.1"/>
    </source>
</evidence>
<accession>A0A6M0RRD2</accession>
<dbReference type="NCBIfam" id="NF045514">
    <property type="entry name" value="glycotran_HepC"/>
    <property type="match status" value="1"/>
</dbReference>
<keyword evidence="2" id="KW-0472">Membrane</keyword>
<proteinExistence type="inferred from homology"/>
<dbReference type="PANTHER" id="PTHR30576:SF10">
    <property type="entry name" value="SLL5057 PROTEIN"/>
    <property type="match status" value="1"/>
</dbReference>
<protein>
    <submittedName>
        <fullName evidence="4">Sugar transferase</fullName>
    </submittedName>
</protein>
<feature type="transmembrane region" description="Helical" evidence="2">
    <location>
        <begin position="121"/>
        <end position="145"/>
    </location>
</feature>
<evidence type="ECO:0000313" key="5">
    <source>
        <dbReference type="Proteomes" id="UP000481033"/>
    </source>
</evidence>
<feature type="domain" description="Bacterial sugar transferase" evidence="3">
    <location>
        <begin position="119"/>
        <end position="304"/>
    </location>
</feature>
<organism evidence="4 5">
    <name type="scientific">Adonisia turfae CCMR0081</name>
    <dbReference type="NCBI Taxonomy" id="2292702"/>
    <lineage>
        <taxon>Bacteria</taxon>
        <taxon>Bacillati</taxon>
        <taxon>Cyanobacteriota</taxon>
        <taxon>Adonisia</taxon>
        <taxon>Adonisia turfae</taxon>
    </lineage>
</organism>
<name>A0A6M0RRD2_9CYAN</name>
<dbReference type="AlphaFoldDB" id="A0A6M0RRD2"/>
<dbReference type="PANTHER" id="PTHR30576">
    <property type="entry name" value="COLANIC BIOSYNTHESIS UDP-GLUCOSE LIPID CARRIER TRANSFERASE"/>
    <property type="match status" value="1"/>
</dbReference>